<dbReference type="Gene3D" id="3.40.710.10">
    <property type="entry name" value="DD-peptidase/beta-lactamase superfamily"/>
    <property type="match status" value="1"/>
</dbReference>
<dbReference type="InterPro" id="IPR012338">
    <property type="entry name" value="Beta-lactam/transpept-like"/>
</dbReference>
<sequence length="385" mass="42609">MAVTVHGHCQERFEAVRRLLQNYVESGEELGASIVVNVDGDDVLDLWGGFTTRDHSKPWERDTIVNVFSMTKTTLSFALLLLADRKQLKLTDKVAKYWPEFAANGKQNIEIRHIMSHTSGLSGWDQPLVIEDLVNVPKLSALLAQQQPWWEPGTASGYQSLSSGYLIGEVVRRVSGKSLKQFIAEDISAPLGADFQLGCQERDEPRRSDIFPPPMQFPPIEPSSIMAKTLSNPAMEIDFANSLEFRKAEIGSGNGHTNARGINRIMSVISRHGRAQDGQEFLSETTINQVFQVQADGTDQVLNFGAPIRWGTGFALPSAGTWIDWIPSGRICTWGGFGGSIVIMDLERKITISYAMNNLEVTFLGSVRTKAYVTAIYDALETSKV</sequence>
<organism evidence="2 3">
    <name type="scientific">Cladophialophora immunda</name>
    <dbReference type="NCBI Taxonomy" id="569365"/>
    <lineage>
        <taxon>Eukaryota</taxon>
        <taxon>Fungi</taxon>
        <taxon>Dikarya</taxon>
        <taxon>Ascomycota</taxon>
        <taxon>Pezizomycotina</taxon>
        <taxon>Eurotiomycetes</taxon>
        <taxon>Chaetothyriomycetidae</taxon>
        <taxon>Chaetothyriales</taxon>
        <taxon>Herpotrichiellaceae</taxon>
        <taxon>Cladophialophora</taxon>
    </lineage>
</organism>
<dbReference type="InterPro" id="IPR052907">
    <property type="entry name" value="Beta-lactamase/esterase"/>
</dbReference>
<protein>
    <recommendedName>
        <fullName evidence="1">Beta-lactamase-related domain-containing protein</fullName>
    </recommendedName>
</protein>
<dbReference type="Proteomes" id="UP000054466">
    <property type="component" value="Unassembled WGS sequence"/>
</dbReference>
<keyword evidence="3" id="KW-1185">Reference proteome</keyword>
<evidence type="ECO:0000313" key="2">
    <source>
        <dbReference type="EMBL" id="KIW24990.1"/>
    </source>
</evidence>
<dbReference type="PANTHER" id="PTHR43319:SF3">
    <property type="entry name" value="BETA-LACTAMASE-RELATED DOMAIN-CONTAINING PROTEIN"/>
    <property type="match status" value="1"/>
</dbReference>
<evidence type="ECO:0000259" key="1">
    <source>
        <dbReference type="Pfam" id="PF00144"/>
    </source>
</evidence>
<dbReference type="AlphaFoldDB" id="A0A0D2C3J3"/>
<dbReference type="HOGENOM" id="CLU_035614_3_0_1"/>
<proteinExistence type="predicted"/>
<feature type="domain" description="Beta-lactamase-related" evidence="1">
    <location>
        <begin position="16"/>
        <end position="360"/>
    </location>
</feature>
<dbReference type="InterPro" id="IPR001466">
    <property type="entry name" value="Beta-lactam-related"/>
</dbReference>
<dbReference type="VEuPathDB" id="FungiDB:PV07_10666"/>
<dbReference type="RefSeq" id="XP_016245206.1">
    <property type="nucleotide sequence ID" value="XM_016398015.1"/>
</dbReference>
<dbReference type="EMBL" id="KN847045">
    <property type="protein sequence ID" value="KIW24990.1"/>
    <property type="molecule type" value="Genomic_DNA"/>
</dbReference>
<name>A0A0D2C3J3_9EURO</name>
<dbReference type="PANTHER" id="PTHR43319">
    <property type="entry name" value="BETA-LACTAMASE-RELATED"/>
    <property type="match status" value="1"/>
</dbReference>
<dbReference type="SUPFAM" id="SSF56601">
    <property type="entry name" value="beta-lactamase/transpeptidase-like"/>
    <property type="match status" value="1"/>
</dbReference>
<dbReference type="GeneID" id="27349860"/>
<reference evidence="2 3" key="1">
    <citation type="submission" date="2015-01" db="EMBL/GenBank/DDBJ databases">
        <title>The Genome Sequence of Cladophialophora immunda CBS83496.</title>
        <authorList>
            <consortium name="The Broad Institute Genomics Platform"/>
            <person name="Cuomo C."/>
            <person name="de Hoog S."/>
            <person name="Gorbushina A."/>
            <person name="Stielow B."/>
            <person name="Teixiera M."/>
            <person name="Abouelleil A."/>
            <person name="Chapman S.B."/>
            <person name="Priest M."/>
            <person name="Young S.K."/>
            <person name="Wortman J."/>
            <person name="Nusbaum C."/>
            <person name="Birren B."/>
        </authorList>
    </citation>
    <scope>NUCLEOTIDE SEQUENCE [LARGE SCALE GENOMIC DNA]</scope>
    <source>
        <strain evidence="2 3">CBS 83496</strain>
    </source>
</reference>
<dbReference type="STRING" id="569365.A0A0D2C3J3"/>
<dbReference type="OrthoDB" id="5946976at2759"/>
<gene>
    <name evidence="2" type="ORF">PV07_10666</name>
</gene>
<dbReference type="Pfam" id="PF00144">
    <property type="entry name" value="Beta-lactamase"/>
    <property type="match status" value="1"/>
</dbReference>
<accession>A0A0D2C3J3</accession>
<evidence type="ECO:0000313" key="3">
    <source>
        <dbReference type="Proteomes" id="UP000054466"/>
    </source>
</evidence>